<evidence type="ECO:0000256" key="7">
    <source>
        <dbReference type="ARBA" id="ARBA00022842"/>
    </source>
</evidence>
<dbReference type="InterPro" id="IPR027417">
    <property type="entry name" value="P-loop_NTPase"/>
</dbReference>
<evidence type="ECO:0000256" key="9">
    <source>
        <dbReference type="HAMAP-Rule" id="MF_00336"/>
    </source>
</evidence>
<dbReference type="Gene3D" id="3.40.50.300">
    <property type="entry name" value="P-loop containing nucleotide triphosphate hydrolases"/>
    <property type="match status" value="1"/>
</dbReference>
<evidence type="ECO:0000256" key="2">
    <source>
        <dbReference type="ARBA" id="ARBA00022598"/>
    </source>
</evidence>
<keyword evidence="6 9" id="KW-0067">ATP-binding</keyword>
<comment type="caution">
    <text evidence="9">Lacks conserved residue(s) required for the propagation of feature annotation.</text>
</comment>
<comment type="subcellular location">
    <subcellularLocation>
        <location evidence="9">Cytoplasm</location>
    </subcellularLocation>
</comment>
<accession>A0A6G7PWE5</accession>
<protein>
    <recommendedName>
        <fullName evidence="9">ATP-dependent dethiobiotin synthetase BioD</fullName>
        <ecNumber evidence="9">6.3.3.3</ecNumber>
    </recommendedName>
    <alternativeName>
        <fullName evidence="9">DTB synthetase</fullName>
        <shortName evidence="9">DTBS</shortName>
    </alternativeName>
    <alternativeName>
        <fullName evidence="9">Dethiobiotin synthase</fullName>
    </alternativeName>
</protein>
<dbReference type="KEGG" id="tav:G4V39_06905"/>
<dbReference type="PIRSF" id="PIRSF006755">
    <property type="entry name" value="DTB_synth"/>
    <property type="match status" value="1"/>
</dbReference>
<evidence type="ECO:0000256" key="3">
    <source>
        <dbReference type="ARBA" id="ARBA00022723"/>
    </source>
</evidence>
<dbReference type="SUPFAM" id="SSF52540">
    <property type="entry name" value="P-loop containing nucleoside triphosphate hydrolases"/>
    <property type="match status" value="1"/>
</dbReference>
<dbReference type="GO" id="GO:0004141">
    <property type="term" value="F:dethiobiotin synthase activity"/>
    <property type="evidence" value="ECO:0007669"/>
    <property type="project" value="UniProtKB-UniRule"/>
</dbReference>
<feature type="binding site" evidence="9">
    <location>
        <position position="40"/>
    </location>
    <ligand>
        <name>substrate</name>
    </ligand>
</feature>
<dbReference type="GO" id="GO:0000287">
    <property type="term" value="F:magnesium ion binding"/>
    <property type="evidence" value="ECO:0007669"/>
    <property type="project" value="UniProtKB-UniRule"/>
</dbReference>
<dbReference type="UniPathway" id="UPA00078">
    <property type="reaction ID" value="UER00161"/>
</dbReference>
<evidence type="ECO:0000313" key="11">
    <source>
        <dbReference type="Proteomes" id="UP000502179"/>
    </source>
</evidence>
<keyword evidence="3 9" id="KW-0479">Metal-binding</keyword>
<dbReference type="PANTHER" id="PTHR43210">
    <property type="entry name" value="DETHIOBIOTIN SYNTHETASE"/>
    <property type="match status" value="1"/>
</dbReference>
<dbReference type="Proteomes" id="UP000502179">
    <property type="component" value="Chromosome"/>
</dbReference>
<sequence length="224" mass="24024">MILFVVGTDTGIGKTVATGILARALMGGGKRVITQKPVQTGTTSPEDIECHRRVMELPPDPPELLKLTCPYIFPYPAAPETAARVAGKDISLETIIKAAQTLARKHDFLLIEGAGGLLVPLTATTTTADLILALKAKAVVVSPARLGTINHTLLTLEALKTRGIPVKGLVYNLFLAKDPFLAQESLRAITQRADIARTFTLPPLEGLSADKKLLEAARRFLLED</sequence>
<gene>
    <name evidence="9 10" type="primary">bioD</name>
    <name evidence="10" type="ORF">G4V39_06905</name>
</gene>
<dbReference type="EMBL" id="CP048877">
    <property type="protein sequence ID" value="QIJ72009.1"/>
    <property type="molecule type" value="Genomic_DNA"/>
</dbReference>
<comment type="catalytic activity">
    <reaction evidence="9">
        <text>(7R,8S)-7,8-diammoniononanoate + CO2 + ATP = (4R,5S)-dethiobiotin + ADP + phosphate + 3 H(+)</text>
        <dbReference type="Rhea" id="RHEA:15805"/>
        <dbReference type="ChEBI" id="CHEBI:15378"/>
        <dbReference type="ChEBI" id="CHEBI:16526"/>
        <dbReference type="ChEBI" id="CHEBI:30616"/>
        <dbReference type="ChEBI" id="CHEBI:43474"/>
        <dbReference type="ChEBI" id="CHEBI:149469"/>
        <dbReference type="ChEBI" id="CHEBI:149473"/>
        <dbReference type="ChEBI" id="CHEBI:456216"/>
        <dbReference type="EC" id="6.3.3.3"/>
    </reaction>
</comment>
<name>A0A6G7PWE5_9BACT</name>
<feature type="binding site" evidence="9">
    <location>
        <position position="60"/>
    </location>
    <ligand>
        <name>ATP</name>
        <dbReference type="ChEBI" id="CHEBI:30616"/>
    </ligand>
</feature>
<evidence type="ECO:0000256" key="5">
    <source>
        <dbReference type="ARBA" id="ARBA00022756"/>
    </source>
</evidence>
<evidence type="ECO:0000256" key="1">
    <source>
        <dbReference type="ARBA" id="ARBA00022490"/>
    </source>
</evidence>
<feature type="binding site" evidence="9">
    <location>
        <position position="60"/>
    </location>
    <ligand>
        <name>Mg(2+)</name>
        <dbReference type="ChEBI" id="CHEBI:18420"/>
    </ligand>
</feature>
<dbReference type="Pfam" id="PF13500">
    <property type="entry name" value="AAA_26"/>
    <property type="match status" value="1"/>
</dbReference>
<organism evidence="10 11">
    <name type="scientific">Thermosulfuriphilus ammonigenes</name>
    <dbReference type="NCBI Taxonomy" id="1936021"/>
    <lineage>
        <taxon>Bacteria</taxon>
        <taxon>Pseudomonadati</taxon>
        <taxon>Thermodesulfobacteriota</taxon>
        <taxon>Thermodesulfobacteria</taxon>
        <taxon>Thermodesulfobacteriales</taxon>
        <taxon>Thermodesulfobacteriaceae</taxon>
        <taxon>Thermosulfuriphilus</taxon>
    </lineage>
</organism>
<feature type="binding site" evidence="9">
    <location>
        <begin position="112"/>
        <end position="115"/>
    </location>
    <ligand>
        <name>ATP</name>
        <dbReference type="ChEBI" id="CHEBI:30616"/>
    </ligand>
</feature>
<dbReference type="GO" id="GO:0005524">
    <property type="term" value="F:ATP binding"/>
    <property type="evidence" value="ECO:0007669"/>
    <property type="project" value="UniProtKB-UniRule"/>
</dbReference>
<dbReference type="GO" id="GO:0009102">
    <property type="term" value="P:biotin biosynthetic process"/>
    <property type="evidence" value="ECO:0007669"/>
    <property type="project" value="UniProtKB-UniRule"/>
</dbReference>
<keyword evidence="2 9" id="KW-0436">Ligase</keyword>
<feature type="binding site" evidence="9">
    <location>
        <begin position="202"/>
        <end position="204"/>
    </location>
    <ligand>
        <name>ATP</name>
        <dbReference type="ChEBI" id="CHEBI:30616"/>
    </ligand>
</feature>
<proteinExistence type="inferred from homology"/>
<feature type="active site" evidence="9">
    <location>
        <position position="36"/>
    </location>
</feature>
<dbReference type="RefSeq" id="WP_166032226.1">
    <property type="nucleotide sequence ID" value="NZ_CP048877.1"/>
</dbReference>
<dbReference type="AlphaFoldDB" id="A0A6G7PWE5"/>
<dbReference type="GO" id="GO:0005829">
    <property type="term" value="C:cytosol"/>
    <property type="evidence" value="ECO:0007669"/>
    <property type="project" value="TreeGrafter"/>
</dbReference>
<feature type="binding site" evidence="9">
    <location>
        <position position="15"/>
    </location>
    <ligand>
        <name>Mg(2+)</name>
        <dbReference type="ChEBI" id="CHEBI:18420"/>
    </ligand>
</feature>
<dbReference type="CDD" id="cd03109">
    <property type="entry name" value="DTBS"/>
    <property type="match status" value="1"/>
</dbReference>
<comment type="subunit">
    <text evidence="9">Homodimer.</text>
</comment>
<feature type="binding site" evidence="9">
    <location>
        <position position="112"/>
    </location>
    <ligand>
        <name>Mg(2+)</name>
        <dbReference type="ChEBI" id="CHEBI:18420"/>
    </ligand>
</feature>
<evidence type="ECO:0000256" key="8">
    <source>
        <dbReference type="ARBA" id="ARBA00047386"/>
    </source>
</evidence>
<keyword evidence="1 9" id="KW-0963">Cytoplasm</keyword>
<keyword evidence="11" id="KW-1185">Reference proteome</keyword>
<keyword evidence="7 9" id="KW-0460">Magnesium</keyword>
<feature type="binding site" evidence="9">
    <location>
        <begin position="11"/>
        <end position="16"/>
    </location>
    <ligand>
        <name>ATP</name>
        <dbReference type="ChEBI" id="CHEBI:30616"/>
    </ligand>
</feature>
<keyword evidence="5 9" id="KW-0093">Biotin biosynthesis</keyword>
<dbReference type="HAMAP" id="MF_00336">
    <property type="entry name" value="BioD"/>
    <property type="match status" value="1"/>
</dbReference>
<keyword evidence="4 9" id="KW-0547">Nucleotide-binding</keyword>
<dbReference type="InterPro" id="IPR004472">
    <property type="entry name" value="DTB_synth_BioD"/>
</dbReference>
<comment type="similarity">
    <text evidence="9">Belongs to the dethiobiotin synthetase family.</text>
</comment>
<reference evidence="10 11" key="1">
    <citation type="submission" date="2020-02" db="EMBL/GenBank/DDBJ databases">
        <title>Genome analysis of Thermosulfuriphilus ammonigenes ST65T, an anaerobic thermophilic chemolithoautotrophic bacterium isolated from a deep-sea hydrothermal vent.</title>
        <authorList>
            <person name="Slobodkina G."/>
            <person name="Allioux M."/>
            <person name="Merkel A."/>
            <person name="Alain K."/>
            <person name="Jebbar M."/>
            <person name="Slobodkin A."/>
        </authorList>
    </citation>
    <scope>NUCLEOTIDE SEQUENCE [LARGE SCALE GENOMIC DNA]</scope>
    <source>
        <strain evidence="10 11">ST65</strain>
    </source>
</reference>
<dbReference type="PANTHER" id="PTHR43210:SF2">
    <property type="entry name" value="ATP-DEPENDENT DETHIOBIOTIN SYNTHETASE BIOD 2"/>
    <property type="match status" value="1"/>
</dbReference>
<evidence type="ECO:0000313" key="10">
    <source>
        <dbReference type="EMBL" id="QIJ72009.1"/>
    </source>
</evidence>
<comment type="cofactor">
    <cofactor evidence="9">
        <name>Mg(2+)</name>
        <dbReference type="ChEBI" id="CHEBI:18420"/>
    </cofactor>
</comment>
<comment type="pathway">
    <text evidence="9">Cofactor biosynthesis; biotin biosynthesis; biotin from 7,8-diaminononanoate: step 1/2.</text>
</comment>
<dbReference type="EC" id="6.3.3.3" evidence="9"/>
<dbReference type="NCBIfam" id="TIGR00347">
    <property type="entry name" value="bioD"/>
    <property type="match status" value="1"/>
</dbReference>
<comment type="function">
    <text evidence="9">Catalyzes a mechanistically unusual reaction, the ATP-dependent insertion of CO2 between the N7 and N8 nitrogen atoms of 7,8-diaminopelargonic acid (DAPA, also called 7,8-diammoniononanoate) to form a ureido ring.</text>
</comment>
<evidence type="ECO:0000256" key="6">
    <source>
        <dbReference type="ARBA" id="ARBA00022840"/>
    </source>
</evidence>
<evidence type="ECO:0000256" key="4">
    <source>
        <dbReference type="ARBA" id="ARBA00022741"/>
    </source>
</evidence>
<comment type="catalytic activity">
    <reaction evidence="8">
        <text>(7R,8S)-8-amino-7-(carboxyamino)nonanoate + ATP = (4R,5S)-dethiobiotin + ADP + phosphate + H(+)</text>
        <dbReference type="Rhea" id="RHEA:63684"/>
        <dbReference type="ChEBI" id="CHEBI:15378"/>
        <dbReference type="ChEBI" id="CHEBI:30616"/>
        <dbReference type="ChEBI" id="CHEBI:43474"/>
        <dbReference type="ChEBI" id="CHEBI:149470"/>
        <dbReference type="ChEBI" id="CHEBI:149473"/>
        <dbReference type="ChEBI" id="CHEBI:456216"/>
    </reaction>
</comment>